<sequence length="303" mass="31609">MQIGMVGLGKMGGNMTVRLLRGGHDVVAHDVSAEAVASAAEAGATGVDSLEALVAAMPAPRIVWVMVPSGEITERTVRTLGGLMDAGDVIVDGGNSRFSDSVALAASLAEDGVLMVDAGTSGGIWGLEEGYCLMVGGTNEAIERLSPALETLAPPDGWAHVGPVGAGHYVKMIHNGVEYAMMQAYAEGFELMAAGDFGIDLHQVAEVWRHGSVVRSWLLDLTARALDADPGLEELDAWVPDSGEGRWTVQTAVDLAVPTPTIAAALFNRFASREDNAFGQRLLAALRNQFGGHAVKPAEGGHE</sequence>
<evidence type="ECO:0000313" key="6">
    <source>
        <dbReference type="Proteomes" id="UP000264006"/>
    </source>
</evidence>
<protein>
    <submittedName>
        <fullName evidence="5">6-phosphogluconate dehydrogenase, decarboxylating</fullName>
    </submittedName>
</protein>
<dbReference type="SUPFAM" id="SSF51735">
    <property type="entry name" value="NAD(P)-binding Rossmann-fold domains"/>
    <property type="match status" value="1"/>
</dbReference>
<organism evidence="5 6">
    <name type="scientific">Euzebya pacifica</name>
    <dbReference type="NCBI Taxonomy" id="1608957"/>
    <lineage>
        <taxon>Bacteria</taxon>
        <taxon>Bacillati</taxon>
        <taxon>Actinomycetota</taxon>
        <taxon>Nitriliruptoria</taxon>
        <taxon>Euzebyales</taxon>
    </lineage>
</organism>
<evidence type="ECO:0000256" key="3">
    <source>
        <dbReference type="ARBA" id="ARBA00023064"/>
    </source>
</evidence>
<keyword evidence="3" id="KW-0311">Gluconate utilization</keyword>
<dbReference type="PRINTS" id="PR00076">
    <property type="entry name" value="6PGDHDRGNASE"/>
</dbReference>
<dbReference type="InterPro" id="IPR006183">
    <property type="entry name" value="Pgluconate_DH"/>
</dbReference>
<dbReference type="GO" id="GO:0050661">
    <property type="term" value="F:NADP binding"/>
    <property type="evidence" value="ECO:0007669"/>
    <property type="project" value="InterPro"/>
</dbReference>
<evidence type="ECO:0000259" key="4">
    <source>
        <dbReference type="SMART" id="SM01350"/>
    </source>
</evidence>
<dbReference type="Gene3D" id="3.40.50.720">
    <property type="entry name" value="NAD(P)-binding Rossmann-like Domain"/>
    <property type="match status" value="1"/>
</dbReference>
<dbReference type="GO" id="GO:0019521">
    <property type="term" value="P:D-gluconate metabolic process"/>
    <property type="evidence" value="ECO:0007669"/>
    <property type="project" value="UniProtKB-KW"/>
</dbReference>
<keyword evidence="6" id="KW-1185">Reference proteome</keyword>
<dbReference type="AlphaFoldDB" id="A0A346Y4Q2"/>
<evidence type="ECO:0000313" key="5">
    <source>
        <dbReference type="EMBL" id="AXV09449.1"/>
    </source>
</evidence>
<name>A0A346Y4Q2_9ACTN</name>
<dbReference type="InterPro" id="IPR013328">
    <property type="entry name" value="6PGD_dom2"/>
</dbReference>
<feature type="domain" description="6-phosphogluconate dehydrogenase C-terminal" evidence="4">
    <location>
        <begin position="167"/>
        <end position="294"/>
    </location>
</feature>
<dbReference type="SUPFAM" id="SSF48179">
    <property type="entry name" value="6-phosphogluconate dehydrogenase C-terminal domain-like"/>
    <property type="match status" value="1"/>
</dbReference>
<dbReference type="PANTHER" id="PTHR11811">
    <property type="entry name" value="6-PHOSPHOGLUCONATE DEHYDROGENASE"/>
    <property type="match status" value="1"/>
</dbReference>
<dbReference type="OrthoDB" id="9804542at2"/>
<dbReference type="Gene3D" id="1.10.1040.10">
    <property type="entry name" value="N-(1-d-carboxylethyl)-l-norvaline Dehydrogenase, domain 2"/>
    <property type="match status" value="1"/>
</dbReference>
<dbReference type="NCBIfam" id="TIGR00872">
    <property type="entry name" value="gnd_rel"/>
    <property type="match status" value="1"/>
</dbReference>
<dbReference type="InterPro" id="IPR006114">
    <property type="entry name" value="6PGDH_C"/>
</dbReference>
<reference evidence="5 6" key="1">
    <citation type="submission" date="2018-09" db="EMBL/GenBank/DDBJ databases">
        <title>Complete genome sequence of Euzebya sp. DY32-46 isolated from seawater of Pacific Ocean.</title>
        <authorList>
            <person name="Xu L."/>
            <person name="Wu Y.-H."/>
            <person name="Xu X.-W."/>
        </authorList>
    </citation>
    <scope>NUCLEOTIDE SEQUENCE [LARGE SCALE GENOMIC DNA]</scope>
    <source>
        <strain evidence="5 6">DY32-46</strain>
    </source>
</reference>
<dbReference type="Pfam" id="PF03446">
    <property type="entry name" value="NAD_binding_2"/>
    <property type="match status" value="1"/>
</dbReference>
<dbReference type="InterPro" id="IPR008927">
    <property type="entry name" value="6-PGluconate_DH-like_C_sf"/>
</dbReference>
<proteinExistence type="inferred from homology"/>
<keyword evidence="2" id="KW-0560">Oxidoreductase</keyword>
<accession>A0A346Y4Q2</accession>
<dbReference type="EMBL" id="CP031165">
    <property type="protein sequence ID" value="AXV09449.1"/>
    <property type="molecule type" value="Genomic_DNA"/>
</dbReference>
<dbReference type="InterPro" id="IPR004849">
    <property type="entry name" value="6DGDH_YqeC"/>
</dbReference>
<dbReference type="KEGG" id="euz:DVS28_a4788"/>
<dbReference type="RefSeq" id="WP_114593624.1">
    <property type="nucleotide sequence ID" value="NZ_CP031165.1"/>
</dbReference>
<dbReference type="InterPro" id="IPR036291">
    <property type="entry name" value="NAD(P)-bd_dom_sf"/>
</dbReference>
<evidence type="ECO:0000256" key="2">
    <source>
        <dbReference type="ARBA" id="ARBA00023002"/>
    </source>
</evidence>
<dbReference type="NCBIfam" id="NF007161">
    <property type="entry name" value="PRK09599.1"/>
    <property type="match status" value="1"/>
</dbReference>
<evidence type="ECO:0000256" key="1">
    <source>
        <dbReference type="ARBA" id="ARBA00008419"/>
    </source>
</evidence>
<dbReference type="GO" id="GO:0004616">
    <property type="term" value="F:phosphogluconate dehydrogenase (decarboxylating) activity"/>
    <property type="evidence" value="ECO:0007669"/>
    <property type="project" value="InterPro"/>
</dbReference>
<dbReference type="GO" id="GO:0006098">
    <property type="term" value="P:pentose-phosphate shunt"/>
    <property type="evidence" value="ECO:0007669"/>
    <property type="project" value="InterPro"/>
</dbReference>
<comment type="similarity">
    <text evidence="1">Belongs to the 6-phosphogluconate dehydrogenase family.</text>
</comment>
<dbReference type="InterPro" id="IPR006115">
    <property type="entry name" value="6PGDH_NADP-bd"/>
</dbReference>
<gene>
    <name evidence="5" type="ORF">DVS28_a4788</name>
</gene>
<dbReference type="SMART" id="SM01350">
    <property type="entry name" value="6PGD"/>
    <property type="match status" value="1"/>
</dbReference>
<dbReference type="Pfam" id="PF00393">
    <property type="entry name" value="6PGD"/>
    <property type="match status" value="1"/>
</dbReference>
<dbReference type="Proteomes" id="UP000264006">
    <property type="component" value="Chromosome"/>
</dbReference>